<dbReference type="GO" id="GO:0080090">
    <property type="term" value="P:regulation of primary metabolic process"/>
    <property type="evidence" value="ECO:0007669"/>
    <property type="project" value="UniProtKB-ARBA"/>
</dbReference>
<evidence type="ECO:0000259" key="6">
    <source>
        <dbReference type="PROSITE" id="PS50020"/>
    </source>
</evidence>
<proteinExistence type="predicted"/>
<evidence type="ECO:0000256" key="5">
    <source>
        <dbReference type="RuleBase" id="RU363014"/>
    </source>
</evidence>
<dbReference type="GO" id="GO:0005829">
    <property type="term" value="C:cytosol"/>
    <property type="evidence" value="ECO:0007669"/>
    <property type="project" value="TreeGrafter"/>
</dbReference>
<organism evidence="8 9">
    <name type="scientific">Tilletia horrida</name>
    <dbReference type="NCBI Taxonomy" id="155126"/>
    <lineage>
        <taxon>Eukaryota</taxon>
        <taxon>Fungi</taxon>
        <taxon>Dikarya</taxon>
        <taxon>Basidiomycota</taxon>
        <taxon>Ustilaginomycotina</taxon>
        <taxon>Exobasidiomycetes</taxon>
        <taxon>Tilletiales</taxon>
        <taxon>Tilletiaceae</taxon>
        <taxon>Tilletia</taxon>
    </lineage>
</organism>
<dbReference type="InterPro" id="IPR051370">
    <property type="entry name" value="PPIase_Pin1"/>
</dbReference>
<dbReference type="PROSITE" id="PS50198">
    <property type="entry name" value="PPIC_PPIASE_2"/>
    <property type="match status" value="1"/>
</dbReference>
<dbReference type="GO" id="GO:0003755">
    <property type="term" value="F:peptidyl-prolyl cis-trans isomerase activity"/>
    <property type="evidence" value="ECO:0007669"/>
    <property type="project" value="UniProtKB-UniRule"/>
</dbReference>
<dbReference type="FunFam" id="3.10.50.40:FF:000010">
    <property type="entry name" value="Peptidyl-prolyl cis-trans isomerase Pin1"/>
    <property type="match status" value="1"/>
</dbReference>
<dbReference type="EMBL" id="JAPDMZ010000036">
    <property type="protein sequence ID" value="KAK0554583.1"/>
    <property type="molecule type" value="Genomic_DNA"/>
</dbReference>
<dbReference type="InterPro" id="IPR036020">
    <property type="entry name" value="WW_dom_sf"/>
</dbReference>
<comment type="caution">
    <text evidence="8">The sequence shown here is derived from an EMBL/GenBank/DDBJ whole genome shotgun (WGS) entry which is preliminary data.</text>
</comment>
<evidence type="ECO:0000313" key="9">
    <source>
        <dbReference type="Proteomes" id="UP001176517"/>
    </source>
</evidence>
<dbReference type="InterPro" id="IPR023058">
    <property type="entry name" value="PPIase_PpiC_CS"/>
</dbReference>
<dbReference type="GO" id="GO:0060255">
    <property type="term" value="P:regulation of macromolecule metabolic process"/>
    <property type="evidence" value="ECO:0007669"/>
    <property type="project" value="UniProtKB-ARBA"/>
</dbReference>
<dbReference type="InterPro" id="IPR001202">
    <property type="entry name" value="WW_dom"/>
</dbReference>
<keyword evidence="3 4" id="KW-0413">Isomerase</keyword>
<dbReference type="Gene3D" id="3.10.50.40">
    <property type="match status" value="1"/>
</dbReference>
<dbReference type="Gene3D" id="2.20.70.10">
    <property type="match status" value="1"/>
</dbReference>
<evidence type="ECO:0000256" key="1">
    <source>
        <dbReference type="ARBA" id="ARBA00000971"/>
    </source>
</evidence>
<dbReference type="PROSITE" id="PS01096">
    <property type="entry name" value="PPIC_PPIASE_1"/>
    <property type="match status" value="1"/>
</dbReference>
<dbReference type="AlphaFoldDB" id="A0AAN6GSM3"/>
<feature type="domain" description="WW" evidence="6">
    <location>
        <begin position="1"/>
        <end position="34"/>
    </location>
</feature>
<keyword evidence="2 4" id="KW-0697">Rotamase</keyword>
<evidence type="ECO:0000256" key="4">
    <source>
        <dbReference type="PROSITE-ProRule" id="PRU00278"/>
    </source>
</evidence>
<evidence type="ECO:0000313" key="8">
    <source>
        <dbReference type="EMBL" id="KAK0554583.1"/>
    </source>
</evidence>
<accession>A0AAN6GSM3</accession>
<dbReference type="SUPFAM" id="SSF51045">
    <property type="entry name" value="WW domain"/>
    <property type="match status" value="1"/>
</dbReference>
<name>A0AAN6GSM3_9BASI</name>
<evidence type="ECO:0000259" key="7">
    <source>
        <dbReference type="PROSITE" id="PS50198"/>
    </source>
</evidence>
<dbReference type="CDD" id="cd00201">
    <property type="entry name" value="WW"/>
    <property type="match status" value="1"/>
</dbReference>
<dbReference type="PANTHER" id="PTHR10657">
    <property type="entry name" value="PEPTIDYL-PROLYL CIS-TRANS ISOMERASE"/>
    <property type="match status" value="1"/>
</dbReference>
<dbReference type="InterPro" id="IPR046357">
    <property type="entry name" value="PPIase_dom_sf"/>
</dbReference>
<dbReference type="SMART" id="SM00456">
    <property type="entry name" value="WW"/>
    <property type="match status" value="1"/>
</dbReference>
<gene>
    <name evidence="8" type="primary">pin1</name>
    <name evidence="8" type="ORF">OC846_002059</name>
</gene>
<keyword evidence="9" id="KW-1185">Reference proteome</keyword>
<dbReference type="EC" id="5.2.1.8" evidence="5"/>
<dbReference type="Proteomes" id="UP001176517">
    <property type="component" value="Unassembled WGS sequence"/>
</dbReference>
<comment type="catalytic activity">
    <reaction evidence="1 5">
        <text>[protein]-peptidylproline (omega=180) = [protein]-peptidylproline (omega=0)</text>
        <dbReference type="Rhea" id="RHEA:16237"/>
        <dbReference type="Rhea" id="RHEA-COMP:10747"/>
        <dbReference type="Rhea" id="RHEA-COMP:10748"/>
        <dbReference type="ChEBI" id="CHEBI:83833"/>
        <dbReference type="ChEBI" id="CHEBI:83834"/>
        <dbReference type="EC" id="5.2.1.8"/>
    </reaction>
</comment>
<sequence>MSESQWEIRFSKTHGLPYFYNSATNESAWEPPAELTADQIRKLPGAQYITQASNAGSSGGDKVRARHLLVKHAKSRRPSSWKETNITRSPEEAIEIIKGHLETLGPNPSEDDFAKLASVHSDCSSAKSGGDLGEFGRGQMQAPFEAATYALPVGGLSDIVQTDSGTHLILRTA</sequence>
<dbReference type="InterPro" id="IPR000297">
    <property type="entry name" value="PPIase_PpiC"/>
</dbReference>
<dbReference type="SUPFAM" id="SSF54534">
    <property type="entry name" value="FKBP-like"/>
    <property type="match status" value="1"/>
</dbReference>
<reference evidence="8" key="1">
    <citation type="journal article" date="2023" name="PhytoFront">
        <title>Draft Genome Resources of Seven Strains of Tilletia horrida, Causal Agent of Kernel Smut of Rice.</title>
        <authorList>
            <person name="Khanal S."/>
            <person name="Antony Babu S."/>
            <person name="Zhou X.G."/>
        </authorList>
    </citation>
    <scope>NUCLEOTIDE SEQUENCE</scope>
    <source>
        <strain evidence="8">TX6</strain>
    </source>
</reference>
<evidence type="ECO:0000256" key="2">
    <source>
        <dbReference type="ARBA" id="ARBA00023110"/>
    </source>
</evidence>
<dbReference type="PANTHER" id="PTHR10657:SF4">
    <property type="entry name" value="PEPTIDYL-PROLYL CIS-TRANS ISOMERASE-RELATED"/>
    <property type="match status" value="1"/>
</dbReference>
<dbReference type="Pfam" id="PF00639">
    <property type="entry name" value="Rotamase"/>
    <property type="match status" value="1"/>
</dbReference>
<dbReference type="GO" id="GO:0005634">
    <property type="term" value="C:nucleus"/>
    <property type="evidence" value="ECO:0007669"/>
    <property type="project" value="TreeGrafter"/>
</dbReference>
<evidence type="ECO:0000256" key="3">
    <source>
        <dbReference type="ARBA" id="ARBA00023235"/>
    </source>
</evidence>
<protein>
    <recommendedName>
        <fullName evidence="5">Peptidyl-prolyl cis-trans isomerase</fullName>
        <ecNumber evidence="5">5.2.1.8</ecNumber>
    </recommendedName>
</protein>
<feature type="domain" description="PpiC" evidence="7">
    <location>
        <begin position="60"/>
        <end position="173"/>
    </location>
</feature>
<dbReference type="PROSITE" id="PS50020">
    <property type="entry name" value="WW_DOMAIN_2"/>
    <property type="match status" value="1"/>
</dbReference>
<dbReference type="Pfam" id="PF00397">
    <property type="entry name" value="WW"/>
    <property type="match status" value="1"/>
</dbReference>